<protein>
    <recommendedName>
        <fullName evidence="3">Glycosyl transferase</fullName>
    </recommendedName>
</protein>
<organism evidence="1 2">
    <name type="scientific">Sphingobium yanoikuyae</name>
    <name type="common">Sphingomonas yanoikuyae</name>
    <dbReference type="NCBI Taxonomy" id="13690"/>
    <lineage>
        <taxon>Bacteria</taxon>
        <taxon>Pseudomonadati</taxon>
        <taxon>Pseudomonadota</taxon>
        <taxon>Alphaproteobacteria</taxon>
        <taxon>Sphingomonadales</taxon>
        <taxon>Sphingomonadaceae</taxon>
        <taxon>Sphingobium</taxon>
    </lineage>
</organism>
<dbReference type="RefSeq" id="WP_279729740.1">
    <property type="nucleotide sequence ID" value="NZ_JAOCKX010000053.1"/>
</dbReference>
<proteinExistence type="predicted"/>
<dbReference type="EMBL" id="JAOCKX010000053">
    <property type="protein sequence ID" value="MDH2134279.1"/>
    <property type="molecule type" value="Genomic_DNA"/>
</dbReference>
<dbReference type="Gene3D" id="3.40.50.12580">
    <property type="match status" value="1"/>
</dbReference>
<reference evidence="1" key="1">
    <citation type="submission" date="2022-09" db="EMBL/GenBank/DDBJ databases">
        <title>Intensive care unit water sources are persistently colonized with multi-drug resistant bacteria and are the site of extensive horizontal gene transfer of antibiotic resistance genes.</title>
        <authorList>
            <person name="Diorio-Toth L."/>
        </authorList>
    </citation>
    <scope>NUCLEOTIDE SEQUENCE</scope>
    <source>
        <strain evidence="1">GD03659</strain>
    </source>
</reference>
<name>A0AA43BE64_SPHYA</name>
<evidence type="ECO:0000313" key="1">
    <source>
        <dbReference type="EMBL" id="MDH2134279.1"/>
    </source>
</evidence>
<comment type="caution">
    <text evidence="1">The sequence shown here is derived from an EMBL/GenBank/DDBJ whole genome shotgun (WGS) entry which is preliminary data.</text>
</comment>
<evidence type="ECO:0000313" key="2">
    <source>
        <dbReference type="Proteomes" id="UP001162318"/>
    </source>
</evidence>
<dbReference type="Proteomes" id="UP001162318">
    <property type="component" value="Unassembled WGS sequence"/>
</dbReference>
<dbReference type="InterPro" id="IPR043148">
    <property type="entry name" value="TagF_C"/>
</dbReference>
<dbReference type="SUPFAM" id="SSF53756">
    <property type="entry name" value="UDP-Glycosyltransferase/glycogen phosphorylase"/>
    <property type="match status" value="1"/>
</dbReference>
<sequence length="418" mass="46231">MRDQDQISGVVADADSAVASKRIAAHAIGRSKRIGFLFNHDQIHQIAHSLPIALALAAQDGPFEVIIASTSAKLRQEIERLAGSLIGRITLVDLAMTSPVSRSLVTMFGKILPAHKILIYRDNLEFFRSIDILVVSERTSLLLKSRYGLDRPFMILADHGAGDRAIGFGRKAAMFDHILAAGPKIRDRLVRDAGVDPARLTITGYPKFDACLGEGPPLPMQSNGKPTVLYNPHVSPHLSSWFGMGARVLEHFLHSDRYNLIFAPHIMLFQRSVTVTIDKLRIARAGSIASKYREAAHFHIDTGSIASTDMSYVRAADIYLGDVSSQVYEFLKNPRPCVFLNAHRCAWEGNPNFAHWQAGPVIETIERLDEALDQAVAAHSYLYRPIQEQLFGYTFDLGTEPSALRAARAILEIASTQR</sequence>
<dbReference type="AlphaFoldDB" id="A0AA43BE64"/>
<gene>
    <name evidence="1" type="ORF">N5J77_24410</name>
</gene>
<evidence type="ECO:0008006" key="3">
    <source>
        <dbReference type="Google" id="ProtNLM"/>
    </source>
</evidence>
<accession>A0AA43BE64</accession>